<evidence type="ECO:0000313" key="3">
    <source>
        <dbReference type="Proteomes" id="UP001501475"/>
    </source>
</evidence>
<comment type="caution">
    <text evidence="2">The sequence shown here is derived from an EMBL/GenBank/DDBJ whole genome shotgun (WGS) entry which is preliminary data.</text>
</comment>
<gene>
    <name evidence="2" type="ORF">GCM10009810_24600</name>
</gene>
<accession>A0ABN2KS46</accession>
<evidence type="ECO:0000313" key="2">
    <source>
        <dbReference type="EMBL" id="GAA1764689.1"/>
    </source>
</evidence>
<dbReference type="RefSeq" id="WP_344066746.1">
    <property type="nucleotide sequence ID" value="NZ_BAAAPN010000056.1"/>
</dbReference>
<feature type="region of interest" description="Disordered" evidence="1">
    <location>
        <begin position="59"/>
        <end position="81"/>
    </location>
</feature>
<dbReference type="Proteomes" id="UP001501475">
    <property type="component" value="Unassembled WGS sequence"/>
</dbReference>
<proteinExistence type="predicted"/>
<protein>
    <submittedName>
        <fullName evidence="2">Uncharacterized protein</fullName>
    </submittedName>
</protein>
<keyword evidence="3" id="KW-1185">Reference proteome</keyword>
<name>A0ABN2KS46_9MICO</name>
<reference evidence="2 3" key="1">
    <citation type="journal article" date="2019" name="Int. J. Syst. Evol. Microbiol.">
        <title>The Global Catalogue of Microorganisms (GCM) 10K type strain sequencing project: providing services to taxonomists for standard genome sequencing and annotation.</title>
        <authorList>
            <consortium name="The Broad Institute Genomics Platform"/>
            <consortium name="The Broad Institute Genome Sequencing Center for Infectious Disease"/>
            <person name="Wu L."/>
            <person name="Ma J."/>
        </authorList>
    </citation>
    <scope>NUCLEOTIDE SEQUENCE [LARGE SCALE GENOMIC DNA]</scope>
    <source>
        <strain evidence="2 3">JCM 15591</strain>
    </source>
</reference>
<sequence length="81" mass="8717">MAPRPRPLDLTGPDLLTTEQIAALVAGHQGRAIRRWLDVPAFGGTLKAFAAGGVLPGPEAKTGGEHFSEWLARQPPRLPRR</sequence>
<dbReference type="EMBL" id="BAAAPN010000056">
    <property type="protein sequence ID" value="GAA1764689.1"/>
    <property type="molecule type" value="Genomic_DNA"/>
</dbReference>
<evidence type="ECO:0000256" key="1">
    <source>
        <dbReference type="SAM" id="MobiDB-lite"/>
    </source>
</evidence>
<organism evidence="2 3">
    <name type="scientific">Nostocoides vanveenii</name>
    <dbReference type="NCBI Taxonomy" id="330835"/>
    <lineage>
        <taxon>Bacteria</taxon>
        <taxon>Bacillati</taxon>
        <taxon>Actinomycetota</taxon>
        <taxon>Actinomycetes</taxon>
        <taxon>Micrococcales</taxon>
        <taxon>Intrasporangiaceae</taxon>
        <taxon>Nostocoides</taxon>
    </lineage>
</organism>